<dbReference type="Pfam" id="PF00106">
    <property type="entry name" value="adh_short"/>
    <property type="match status" value="1"/>
</dbReference>
<dbReference type="EMBL" id="CP064786">
    <property type="protein sequence ID" value="QSG03977.1"/>
    <property type="molecule type" value="Genomic_DNA"/>
</dbReference>
<name>A0A897MU23_9EURY</name>
<dbReference type="Proteomes" id="UP000663586">
    <property type="component" value="Chromosome"/>
</dbReference>
<dbReference type="PANTHER" id="PTHR43157">
    <property type="entry name" value="PHOSPHATIDYLINOSITOL-GLYCAN BIOSYNTHESIS CLASS F PROTEIN-RELATED"/>
    <property type="match status" value="1"/>
</dbReference>
<gene>
    <name evidence="3" type="primary">fabG14</name>
    <name evidence="3" type="ORF">AArcS_2784</name>
</gene>
<dbReference type="SUPFAM" id="SSF51735">
    <property type="entry name" value="NAD(P)-binding Rossmann-fold domains"/>
    <property type="match status" value="1"/>
</dbReference>
<organism evidence="3 4">
    <name type="scientific">Natranaeroarchaeum sulfidigenes</name>
    <dbReference type="NCBI Taxonomy" id="2784880"/>
    <lineage>
        <taxon>Archaea</taxon>
        <taxon>Methanobacteriati</taxon>
        <taxon>Methanobacteriota</taxon>
        <taxon>Stenosarchaea group</taxon>
        <taxon>Halobacteria</taxon>
        <taxon>Halobacteriales</taxon>
        <taxon>Natronoarchaeaceae</taxon>
        <taxon>Natranaeroarchaeum</taxon>
    </lineage>
</organism>
<dbReference type="KEGG" id="hara:AArcS_2784"/>
<dbReference type="Gene3D" id="3.40.50.720">
    <property type="entry name" value="NAD(P)-binding Rossmann-like Domain"/>
    <property type="match status" value="1"/>
</dbReference>
<feature type="region of interest" description="Disordered" evidence="2">
    <location>
        <begin position="259"/>
        <end position="278"/>
    </location>
</feature>
<evidence type="ECO:0000313" key="4">
    <source>
        <dbReference type="Proteomes" id="UP000663586"/>
    </source>
</evidence>
<proteinExistence type="predicted"/>
<protein>
    <submittedName>
        <fullName evidence="3">Short-chain alcohol dehydrogenase</fullName>
    </submittedName>
</protein>
<dbReference type="PANTHER" id="PTHR43157:SF31">
    <property type="entry name" value="PHOSPHATIDYLINOSITOL-GLYCAN BIOSYNTHESIS CLASS F PROTEIN"/>
    <property type="match status" value="1"/>
</dbReference>
<dbReference type="RefSeq" id="WP_238478010.1">
    <property type="nucleotide sequence ID" value="NZ_CP064786.1"/>
</dbReference>
<reference evidence="3" key="1">
    <citation type="submission" date="2020-11" db="EMBL/GenBank/DDBJ databases">
        <title>Carbohydrate-dependent, anaerobic sulfur respiration: A novel catabolism in halophilic archaea.</title>
        <authorList>
            <person name="Sorokin D.Y."/>
            <person name="Messina E."/>
            <person name="Smedile F."/>
            <person name="La Cono V."/>
            <person name="Hallsworth J.E."/>
            <person name="Yakimov M.M."/>
        </authorList>
    </citation>
    <scope>NUCLEOTIDE SEQUENCE</scope>
    <source>
        <strain evidence="3">AArc-S</strain>
    </source>
</reference>
<evidence type="ECO:0000313" key="3">
    <source>
        <dbReference type="EMBL" id="QSG03977.1"/>
    </source>
</evidence>
<dbReference type="PRINTS" id="PR00081">
    <property type="entry name" value="GDHRDH"/>
</dbReference>
<keyword evidence="4" id="KW-1185">Reference proteome</keyword>
<dbReference type="GO" id="GO:0016491">
    <property type="term" value="F:oxidoreductase activity"/>
    <property type="evidence" value="ECO:0007669"/>
    <property type="project" value="UniProtKB-KW"/>
</dbReference>
<dbReference type="InterPro" id="IPR002347">
    <property type="entry name" value="SDR_fam"/>
</dbReference>
<evidence type="ECO:0000256" key="1">
    <source>
        <dbReference type="ARBA" id="ARBA00023002"/>
    </source>
</evidence>
<dbReference type="GeneID" id="70686162"/>
<dbReference type="AlphaFoldDB" id="A0A897MU23"/>
<evidence type="ECO:0000256" key="2">
    <source>
        <dbReference type="SAM" id="MobiDB-lite"/>
    </source>
</evidence>
<keyword evidence="1" id="KW-0560">Oxidoreductase</keyword>
<accession>A0A897MU23</accession>
<dbReference type="InterPro" id="IPR036291">
    <property type="entry name" value="NAD(P)-bd_dom_sf"/>
</dbReference>
<sequence>MSNLPERIAGLADIDCTGTQALVTGSTSGIGRHAALALGRLGADVIVHGRNRRAGEAVVDELIALGVDGQFVEADFVNTDSVRELAATVRAQTESLDILANNAGGFFRNDRLTGLGVEYTFHVNHLSPYLLTAELLDHLAPEARVITTASAAHKGASLDLERVTEADGGMGAYSHSKLANILFSAELARRLDAAGHDVTANSFHPGAIPGSGFSRFLPGPLPDLFAKLDAVPGITSVEDGAAALVNLAVSPRLDGTSGRYFSGRDVTTPSSAARNRDGAQRLWERSAEWLDVEEPLSGY</sequence>